<sequence length="117" mass="13725">MGQEGTFTSHVSTHLLWKTWPHLASFLHHWPCLIPSKQTTQSVFSPSALDLLQYRNCGSFLSSLIENSLEEELEGVEWRWRAAVARRRRMEATPRIRKKRVVTKTIIMAFRIKDKNF</sequence>
<organism evidence="1">
    <name type="scientific">Rhizophora mucronata</name>
    <name type="common">Asiatic mangrove</name>
    <dbReference type="NCBI Taxonomy" id="61149"/>
    <lineage>
        <taxon>Eukaryota</taxon>
        <taxon>Viridiplantae</taxon>
        <taxon>Streptophyta</taxon>
        <taxon>Embryophyta</taxon>
        <taxon>Tracheophyta</taxon>
        <taxon>Spermatophyta</taxon>
        <taxon>Magnoliopsida</taxon>
        <taxon>eudicotyledons</taxon>
        <taxon>Gunneridae</taxon>
        <taxon>Pentapetalae</taxon>
        <taxon>rosids</taxon>
        <taxon>fabids</taxon>
        <taxon>Malpighiales</taxon>
        <taxon>Rhizophoraceae</taxon>
        <taxon>Rhizophora</taxon>
    </lineage>
</organism>
<protein>
    <submittedName>
        <fullName evidence="1">Uncharacterized protein</fullName>
    </submittedName>
</protein>
<reference evidence="1" key="1">
    <citation type="submission" date="2018-02" db="EMBL/GenBank/DDBJ databases">
        <title>Rhizophora mucronata_Transcriptome.</title>
        <authorList>
            <person name="Meera S.P."/>
            <person name="Sreeshan A."/>
            <person name="Augustine A."/>
        </authorList>
    </citation>
    <scope>NUCLEOTIDE SEQUENCE</scope>
    <source>
        <tissue evidence="1">Leaf</tissue>
    </source>
</reference>
<evidence type="ECO:0000313" key="1">
    <source>
        <dbReference type="EMBL" id="MBX61927.1"/>
    </source>
</evidence>
<dbReference type="AlphaFoldDB" id="A0A2P2Q4N7"/>
<dbReference type="EMBL" id="GGEC01081443">
    <property type="protein sequence ID" value="MBX61927.1"/>
    <property type="molecule type" value="Transcribed_RNA"/>
</dbReference>
<accession>A0A2P2Q4N7</accession>
<name>A0A2P2Q4N7_RHIMU</name>
<proteinExistence type="predicted"/>